<evidence type="ECO:0000256" key="4">
    <source>
        <dbReference type="ARBA" id="ARBA00022679"/>
    </source>
</evidence>
<feature type="transmembrane region" description="Helical" evidence="8">
    <location>
        <begin position="285"/>
        <end position="302"/>
    </location>
</feature>
<evidence type="ECO:0000259" key="9">
    <source>
        <dbReference type="Pfam" id="PF13231"/>
    </source>
</evidence>
<feature type="domain" description="Glycosyltransferase RgtA/B/C/D-like" evidence="9">
    <location>
        <begin position="65"/>
        <end position="225"/>
    </location>
</feature>
<organism evidence="10 11">
    <name type="scientific">Amycolatopsis albidoflavus</name>
    <dbReference type="NCBI Taxonomy" id="102226"/>
    <lineage>
        <taxon>Bacteria</taxon>
        <taxon>Bacillati</taxon>
        <taxon>Actinomycetota</taxon>
        <taxon>Actinomycetes</taxon>
        <taxon>Pseudonocardiales</taxon>
        <taxon>Pseudonocardiaceae</taxon>
        <taxon>Amycolatopsis</taxon>
    </lineage>
</organism>
<dbReference type="Pfam" id="PF13231">
    <property type="entry name" value="PMT_2"/>
    <property type="match status" value="1"/>
</dbReference>
<reference evidence="11" key="1">
    <citation type="journal article" date="2019" name="Int. J. Syst. Evol. Microbiol.">
        <title>The Global Catalogue of Microorganisms (GCM) 10K type strain sequencing project: providing services to taxonomists for standard genome sequencing and annotation.</title>
        <authorList>
            <consortium name="The Broad Institute Genomics Platform"/>
            <consortium name="The Broad Institute Genome Sequencing Center for Infectious Disease"/>
            <person name="Wu L."/>
            <person name="Ma J."/>
        </authorList>
    </citation>
    <scope>NUCLEOTIDE SEQUENCE [LARGE SCALE GENOMIC DNA]</scope>
    <source>
        <strain evidence="11">CGMCC 4.7638</strain>
    </source>
</reference>
<dbReference type="InterPro" id="IPR038731">
    <property type="entry name" value="RgtA/B/C-like"/>
</dbReference>
<feature type="transmembrane region" description="Helical" evidence="8">
    <location>
        <begin position="167"/>
        <end position="196"/>
    </location>
</feature>
<keyword evidence="6 8" id="KW-1133">Transmembrane helix</keyword>
<dbReference type="PANTHER" id="PTHR33908:SF11">
    <property type="entry name" value="MEMBRANE PROTEIN"/>
    <property type="match status" value="1"/>
</dbReference>
<comment type="subcellular location">
    <subcellularLocation>
        <location evidence="1">Cell membrane</location>
        <topology evidence="1">Multi-pass membrane protein</topology>
    </subcellularLocation>
</comment>
<dbReference type="Proteomes" id="UP001597542">
    <property type="component" value="Unassembled WGS sequence"/>
</dbReference>
<keyword evidence="2" id="KW-1003">Cell membrane</keyword>
<name>A0ABW5IAG7_9PSEU</name>
<keyword evidence="5 8" id="KW-0812">Transmembrane</keyword>
<keyword evidence="11" id="KW-1185">Reference proteome</keyword>
<keyword evidence="7 8" id="KW-0472">Membrane</keyword>
<feature type="transmembrane region" description="Helical" evidence="8">
    <location>
        <begin position="208"/>
        <end position="227"/>
    </location>
</feature>
<dbReference type="PANTHER" id="PTHR33908">
    <property type="entry name" value="MANNOSYLTRANSFERASE YKCB-RELATED"/>
    <property type="match status" value="1"/>
</dbReference>
<evidence type="ECO:0000256" key="3">
    <source>
        <dbReference type="ARBA" id="ARBA00022676"/>
    </source>
</evidence>
<comment type="caution">
    <text evidence="10">The sequence shown here is derived from an EMBL/GenBank/DDBJ whole genome shotgun (WGS) entry which is preliminary data.</text>
</comment>
<evidence type="ECO:0000256" key="7">
    <source>
        <dbReference type="ARBA" id="ARBA00023136"/>
    </source>
</evidence>
<feature type="transmembrane region" description="Helical" evidence="8">
    <location>
        <begin position="25"/>
        <end position="45"/>
    </location>
</feature>
<feature type="transmembrane region" description="Helical" evidence="8">
    <location>
        <begin position="257"/>
        <end position="278"/>
    </location>
</feature>
<evidence type="ECO:0000313" key="10">
    <source>
        <dbReference type="EMBL" id="MFD2486376.1"/>
    </source>
</evidence>
<evidence type="ECO:0000313" key="11">
    <source>
        <dbReference type="Proteomes" id="UP001597542"/>
    </source>
</evidence>
<dbReference type="EC" id="2.4.-.-" evidence="10"/>
<evidence type="ECO:0000256" key="6">
    <source>
        <dbReference type="ARBA" id="ARBA00022989"/>
    </source>
</evidence>
<evidence type="ECO:0000256" key="2">
    <source>
        <dbReference type="ARBA" id="ARBA00022475"/>
    </source>
</evidence>
<accession>A0ABW5IAG7</accession>
<gene>
    <name evidence="10" type="ORF">ACFSUT_39305</name>
</gene>
<protein>
    <submittedName>
        <fullName evidence="10">ArnT family glycosyltransferase</fullName>
        <ecNumber evidence="10">2.4.-.-</ecNumber>
    </submittedName>
</protein>
<dbReference type="EMBL" id="JBHUKQ010000021">
    <property type="protein sequence ID" value="MFD2486376.1"/>
    <property type="molecule type" value="Genomic_DNA"/>
</dbReference>
<dbReference type="InterPro" id="IPR050297">
    <property type="entry name" value="LipidA_mod_glycosyltrf_83"/>
</dbReference>
<feature type="transmembrane region" description="Helical" evidence="8">
    <location>
        <begin position="86"/>
        <end position="107"/>
    </location>
</feature>
<evidence type="ECO:0000256" key="8">
    <source>
        <dbReference type="SAM" id="Phobius"/>
    </source>
</evidence>
<keyword evidence="4 10" id="KW-0808">Transferase</keyword>
<evidence type="ECO:0000256" key="1">
    <source>
        <dbReference type="ARBA" id="ARBA00004651"/>
    </source>
</evidence>
<dbReference type="GO" id="GO:0016757">
    <property type="term" value="F:glycosyltransferase activity"/>
    <property type="evidence" value="ECO:0007669"/>
    <property type="project" value="UniProtKB-KW"/>
</dbReference>
<proteinExistence type="predicted"/>
<evidence type="ECO:0000256" key="5">
    <source>
        <dbReference type="ARBA" id="ARBA00022692"/>
    </source>
</evidence>
<keyword evidence="3 10" id="KW-0328">Glycosyltransferase</keyword>
<sequence>MDAVTTATAPSTPDRSLTGFARRPVFLLAAGTAAVLLATAGRYGYFGDELYFLAAGKHLAWGYADQPPVLPFLAWLANSIAPGSLVVFRIPAILATAAGVVFTALIAREMGGERKAQTRAAAAYAICGQFVGSGHYLATSTVDPLLWTIVLWLLVRWIRTRDDNLLLWLGVATAVGLNVKFLIGGFWAVTAVTALVFGPRDLLRRPKLWLGAAIAAVACVPTLLWQASNGWPQLGMGDAVSREVEEAGGRAMFVPTLLAGAGWVIGALGVLYGLTVLVGSSRLRAYRFLGWTALGVFALFLIGNGRFYYAAGTFGLLWAAAAVHLQDRGRPALWWRWVPTWPMFVLSALYSLPYALPVWPVQWLVEHPTAPRPAYAMEEYGWPDLAASVATQYRALPPEQRTRTALVTGGYWQAGALGRYGPDQGLPEAYSASRGFWYFGRPDDKADTVLFVGREPAKLAAHFRSARIVGEVDNRLGVPNASRHMPIWQLDGRIGGWAEIWPQLKDLKA</sequence>
<dbReference type="RefSeq" id="WP_344286464.1">
    <property type="nucleotide sequence ID" value="NZ_BAAAHV010000026.1"/>
</dbReference>